<keyword evidence="2" id="KW-0769">Symport</keyword>
<keyword evidence="3" id="KW-0472">Membrane</keyword>
<organism evidence="4 5">
    <name type="scientific">Paenibacillus lignilyticus</name>
    <dbReference type="NCBI Taxonomy" id="1172615"/>
    <lineage>
        <taxon>Bacteria</taxon>
        <taxon>Bacillati</taxon>
        <taxon>Bacillota</taxon>
        <taxon>Bacilli</taxon>
        <taxon>Bacillales</taxon>
        <taxon>Paenibacillaceae</taxon>
        <taxon>Paenibacillus</taxon>
    </lineage>
</organism>
<comment type="caution">
    <text evidence="4">The sequence shown here is derived from an EMBL/GenBank/DDBJ whole genome shotgun (WGS) entry which is preliminary data.</text>
</comment>
<dbReference type="InterPro" id="IPR036259">
    <property type="entry name" value="MFS_trans_sf"/>
</dbReference>
<sequence>MKALSATEKWSYGLGALGQNLIYGLVTTFLMVFYTDEFGINAAIVGTLFLIARIWDAVLDPVVAVFIDRVNTRWGKFKPFVLLGGMIVALLTVMCFYAPDFSMPMKIVYIYVTYMLWNTAYSLFDVPYWSIAPTLTNDPAERTKIIAFPKILGAVGIIIASGAVSPLVKALGGDNDANGYLWTAIIFALICVLLIMLMFRNTHERLVGTRAEHETLRASVNVVIRNKPLLIVTLASFFATTPLVLKNTMAIYFMKYNAGDEDKLPLFLLSAMLLMLVAMGITPKIAAKRGKKTTFIIGGIIGIAANTALFFIQPENTAVLFAVNAISMFGLGFILVLITSMQADTIEYAEWKTGKRSESIVTSVGTFNAKLCSAIAGAIAGYGLSLSGYVADRDQTDSVLTGIHLMMSILPAIGLLLCVLCISFYQLSERRYAEMMISLNARKKGSKIIT</sequence>
<evidence type="ECO:0000256" key="1">
    <source>
        <dbReference type="ARBA" id="ARBA00022448"/>
    </source>
</evidence>
<dbReference type="PANTHER" id="PTHR11328">
    <property type="entry name" value="MAJOR FACILITATOR SUPERFAMILY DOMAIN-CONTAINING PROTEIN"/>
    <property type="match status" value="1"/>
</dbReference>
<keyword evidence="5" id="KW-1185">Reference proteome</keyword>
<dbReference type="PANTHER" id="PTHR11328:SF36">
    <property type="entry name" value="MELIBIOSE PERMEASE"/>
    <property type="match status" value="1"/>
</dbReference>
<accession>A0ABS5CIA7</accession>
<dbReference type="InterPro" id="IPR039672">
    <property type="entry name" value="MFS_2"/>
</dbReference>
<dbReference type="Pfam" id="PF13347">
    <property type="entry name" value="MFS_2"/>
    <property type="match status" value="1"/>
</dbReference>
<keyword evidence="3" id="KW-0812">Transmembrane</keyword>
<dbReference type="CDD" id="cd17332">
    <property type="entry name" value="MFS_MelB_like"/>
    <property type="match status" value="1"/>
</dbReference>
<dbReference type="InterPro" id="IPR001927">
    <property type="entry name" value="Na/Gal_symport"/>
</dbReference>
<feature type="transmembrane region" description="Helical" evidence="3">
    <location>
        <begin position="360"/>
        <end position="383"/>
    </location>
</feature>
<dbReference type="Gene3D" id="1.20.1250.20">
    <property type="entry name" value="MFS general substrate transporter like domains"/>
    <property type="match status" value="2"/>
</dbReference>
<feature type="transmembrane region" description="Helical" evidence="3">
    <location>
        <begin position="294"/>
        <end position="312"/>
    </location>
</feature>
<feature type="transmembrane region" description="Helical" evidence="3">
    <location>
        <begin position="403"/>
        <end position="427"/>
    </location>
</feature>
<protein>
    <submittedName>
        <fullName evidence="4">MFS transporter</fullName>
    </submittedName>
</protein>
<feature type="transmembrane region" description="Helical" evidence="3">
    <location>
        <begin position="105"/>
        <end position="124"/>
    </location>
</feature>
<reference evidence="4 5" key="1">
    <citation type="submission" date="2021-04" db="EMBL/GenBank/DDBJ databases">
        <title>Paenibacillus sp. DLE-14 whole genome sequence.</title>
        <authorList>
            <person name="Ham Y.J."/>
        </authorList>
    </citation>
    <scope>NUCLEOTIDE SEQUENCE [LARGE SCALE GENOMIC DNA]</scope>
    <source>
        <strain evidence="4 5">DLE-14</strain>
    </source>
</reference>
<feature type="transmembrane region" description="Helical" evidence="3">
    <location>
        <begin position="264"/>
        <end position="282"/>
    </location>
</feature>
<evidence type="ECO:0000256" key="3">
    <source>
        <dbReference type="SAM" id="Phobius"/>
    </source>
</evidence>
<keyword evidence="3" id="KW-1133">Transmembrane helix</keyword>
<dbReference type="Proteomes" id="UP000673394">
    <property type="component" value="Unassembled WGS sequence"/>
</dbReference>
<feature type="transmembrane region" description="Helical" evidence="3">
    <location>
        <begin position="40"/>
        <end position="67"/>
    </location>
</feature>
<proteinExistence type="predicted"/>
<name>A0ABS5CIA7_9BACL</name>
<dbReference type="EMBL" id="JAGKSP010000011">
    <property type="protein sequence ID" value="MBP3965544.1"/>
    <property type="molecule type" value="Genomic_DNA"/>
</dbReference>
<evidence type="ECO:0000313" key="4">
    <source>
        <dbReference type="EMBL" id="MBP3965544.1"/>
    </source>
</evidence>
<dbReference type="RefSeq" id="WP_210662051.1">
    <property type="nucleotide sequence ID" value="NZ_JAGKSP010000011.1"/>
</dbReference>
<feature type="transmembrane region" description="Helical" evidence="3">
    <location>
        <begin position="318"/>
        <end position="339"/>
    </location>
</feature>
<dbReference type="NCBIfam" id="TIGR00792">
    <property type="entry name" value="gph"/>
    <property type="match status" value="1"/>
</dbReference>
<feature type="transmembrane region" description="Helical" evidence="3">
    <location>
        <begin position="12"/>
        <end position="34"/>
    </location>
</feature>
<feature type="transmembrane region" description="Helical" evidence="3">
    <location>
        <begin position="145"/>
        <end position="168"/>
    </location>
</feature>
<feature type="transmembrane region" description="Helical" evidence="3">
    <location>
        <begin position="229"/>
        <end position="252"/>
    </location>
</feature>
<keyword evidence="1" id="KW-0813">Transport</keyword>
<feature type="transmembrane region" description="Helical" evidence="3">
    <location>
        <begin position="180"/>
        <end position="199"/>
    </location>
</feature>
<feature type="transmembrane region" description="Helical" evidence="3">
    <location>
        <begin position="79"/>
        <end position="99"/>
    </location>
</feature>
<evidence type="ECO:0000256" key="2">
    <source>
        <dbReference type="ARBA" id="ARBA00022847"/>
    </source>
</evidence>
<gene>
    <name evidence="4" type="ORF">I8J30_22785</name>
</gene>
<dbReference type="SUPFAM" id="SSF103473">
    <property type="entry name" value="MFS general substrate transporter"/>
    <property type="match status" value="1"/>
</dbReference>
<evidence type="ECO:0000313" key="5">
    <source>
        <dbReference type="Proteomes" id="UP000673394"/>
    </source>
</evidence>